<dbReference type="AlphaFoldDB" id="A0A927MAF0"/>
<comment type="caution">
    <text evidence="2">The sequence shown here is derived from an EMBL/GenBank/DDBJ whole genome shotgun (WGS) entry which is preliminary data.</text>
</comment>
<feature type="region of interest" description="Disordered" evidence="1">
    <location>
        <begin position="48"/>
        <end position="69"/>
    </location>
</feature>
<gene>
    <name evidence="2" type="ORF">H4W31_006457</name>
</gene>
<dbReference type="EMBL" id="JADBEB010000001">
    <property type="protein sequence ID" value="MBE1490819.1"/>
    <property type="molecule type" value="Genomic_DNA"/>
</dbReference>
<keyword evidence="3" id="KW-1185">Reference proteome</keyword>
<dbReference type="RefSeq" id="WP_192770029.1">
    <property type="nucleotide sequence ID" value="NZ_JADBEB010000001.1"/>
</dbReference>
<proteinExistence type="predicted"/>
<sequence>MELFERFREEVMDRLPRRKVLGATDYRYTVTLNSDAASLHVTVEGVGPNYRKGPNGGNREVFEVDPGRRGPARRRGLITALSPASTTARRQRPVE</sequence>
<reference evidence="2" key="1">
    <citation type="submission" date="2020-10" db="EMBL/GenBank/DDBJ databases">
        <title>Sequencing the genomes of 1000 actinobacteria strains.</title>
        <authorList>
            <person name="Klenk H.-P."/>
        </authorList>
    </citation>
    <scope>NUCLEOTIDE SEQUENCE</scope>
    <source>
        <strain evidence="2">DSM 46832</strain>
    </source>
</reference>
<protein>
    <submittedName>
        <fullName evidence="2">Uncharacterized protein</fullName>
    </submittedName>
</protein>
<evidence type="ECO:0000313" key="3">
    <source>
        <dbReference type="Proteomes" id="UP000649753"/>
    </source>
</evidence>
<dbReference type="Proteomes" id="UP000649753">
    <property type="component" value="Unassembled WGS sequence"/>
</dbReference>
<organism evidence="2 3">
    <name type="scientific">Plantactinospora soyae</name>
    <dbReference type="NCBI Taxonomy" id="1544732"/>
    <lineage>
        <taxon>Bacteria</taxon>
        <taxon>Bacillati</taxon>
        <taxon>Actinomycetota</taxon>
        <taxon>Actinomycetes</taxon>
        <taxon>Micromonosporales</taxon>
        <taxon>Micromonosporaceae</taxon>
        <taxon>Plantactinospora</taxon>
    </lineage>
</organism>
<name>A0A927MAF0_9ACTN</name>
<evidence type="ECO:0000256" key="1">
    <source>
        <dbReference type="SAM" id="MobiDB-lite"/>
    </source>
</evidence>
<evidence type="ECO:0000313" key="2">
    <source>
        <dbReference type="EMBL" id="MBE1490819.1"/>
    </source>
</evidence>
<accession>A0A927MAF0</accession>